<proteinExistence type="predicted"/>
<dbReference type="Pfam" id="PF19445">
    <property type="entry name" value="eIF3h_C"/>
    <property type="match status" value="1"/>
</dbReference>
<sequence>MDLYCNNNFTGEKEKNLSWVDIFEEVPIKVTNSALVIAFMTEEGNSPVAQCDYDRLQLSTNQFMESNMEYLMDCMEDLTMEQHKFHYYYRSLSRQQSQQQAWLQKRR</sequence>
<feature type="domain" description="eIF3h C-terminal" evidence="1">
    <location>
        <begin position="1"/>
        <end position="107"/>
    </location>
</feature>
<dbReference type="STRING" id="3775.A0A1Q3AMZ9"/>
<dbReference type="InParanoid" id="A0A1Q3AMZ9"/>
<name>A0A1Q3AMZ9_CEPFO</name>
<evidence type="ECO:0000259" key="1">
    <source>
        <dbReference type="Pfam" id="PF19445"/>
    </source>
</evidence>
<reference evidence="3" key="1">
    <citation type="submission" date="2016-04" db="EMBL/GenBank/DDBJ databases">
        <title>Cephalotus genome sequencing.</title>
        <authorList>
            <person name="Fukushima K."/>
            <person name="Hasebe M."/>
            <person name="Fang X."/>
        </authorList>
    </citation>
    <scope>NUCLEOTIDE SEQUENCE [LARGE SCALE GENOMIC DNA]</scope>
    <source>
        <strain evidence="3">cv. St1</strain>
    </source>
</reference>
<organism evidence="2 3">
    <name type="scientific">Cephalotus follicularis</name>
    <name type="common">Albany pitcher plant</name>
    <dbReference type="NCBI Taxonomy" id="3775"/>
    <lineage>
        <taxon>Eukaryota</taxon>
        <taxon>Viridiplantae</taxon>
        <taxon>Streptophyta</taxon>
        <taxon>Embryophyta</taxon>
        <taxon>Tracheophyta</taxon>
        <taxon>Spermatophyta</taxon>
        <taxon>Magnoliopsida</taxon>
        <taxon>eudicotyledons</taxon>
        <taxon>Gunneridae</taxon>
        <taxon>Pentapetalae</taxon>
        <taxon>rosids</taxon>
        <taxon>fabids</taxon>
        <taxon>Oxalidales</taxon>
        <taxon>Cephalotaceae</taxon>
        <taxon>Cephalotus</taxon>
    </lineage>
</organism>
<accession>A0A1Q3AMZ9</accession>
<protein>
    <recommendedName>
        <fullName evidence="1">eIF3h C-terminal domain-containing protein</fullName>
    </recommendedName>
</protein>
<evidence type="ECO:0000313" key="2">
    <source>
        <dbReference type="EMBL" id="GAV57129.1"/>
    </source>
</evidence>
<dbReference type="OrthoDB" id="10265695at2759"/>
<keyword evidence="3" id="KW-1185">Reference proteome</keyword>
<evidence type="ECO:0000313" key="3">
    <source>
        <dbReference type="Proteomes" id="UP000187406"/>
    </source>
</evidence>
<gene>
    <name evidence="2" type="ORF">CFOL_v3_00667</name>
</gene>
<dbReference type="EMBL" id="BDDD01000018">
    <property type="protein sequence ID" value="GAV57129.1"/>
    <property type="molecule type" value="Genomic_DNA"/>
</dbReference>
<dbReference type="Proteomes" id="UP000187406">
    <property type="component" value="Unassembled WGS sequence"/>
</dbReference>
<dbReference type="AlphaFoldDB" id="A0A1Q3AMZ9"/>
<feature type="non-terminal residue" evidence="2">
    <location>
        <position position="107"/>
    </location>
</feature>
<comment type="caution">
    <text evidence="2">The sequence shown here is derived from an EMBL/GenBank/DDBJ whole genome shotgun (WGS) entry which is preliminary data.</text>
</comment>
<dbReference type="InterPro" id="IPR045810">
    <property type="entry name" value="eIF3h_C"/>
</dbReference>